<dbReference type="InterPro" id="IPR046847">
    <property type="entry name" value="Xre-like_HTH"/>
</dbReference>
<dbReference type="InterPro" id="IPR011979">
    <property type="entry name" value="Antitox_Xre"/>
</dbReference>
<reference evidence="3" key="1">
    <citation type="journal article" date="2023" name="Comput. Struct. Biotechnol. J.">
        <title>Discovery of a novel marine Bacteroidetes with a rich repertoire of carbohydrate-active enzymes.</title>
        <authorList>
            <person name="Chen B."/>
            <person name="Liu G."/>
            <person name="Chen Q."/>
            <person name="Wang H."/>
            <person name="Liu L."/>
            <person name="Tang K."/>
        </authorList>
    </citation>
    <scope>NUCLEOTIDE SEQUENCE</scope>
    <source>
        <strain evidence="3">TK19036</strain>
    </source>
</reference>
<name>A0AA49JJH4_9BACT</name>
<gene>
    <name evidence="3" type="ORF">K4G66_13845</name>
</gene>
<protein>
    <submittedName>
        <fullName evidence="3">DUF2384 domain-containing protein</fullName>
    </submittedName>
</protein>
<dbReference type="Pfam" id="PF09722">
    <property type="entry name" value="Xre_MbcA_ParS_C"/>
    <property type="match status" value="1"/>
</dbReference>
<accession>A0AA49JJH4</accession>
<proteinExistence type="predicted"/>
<feature type="domain" description="Antitoxin Xre/MbcA/ParS-like toxin-binding" evidence="1">
    <location>
        <begin position="116"/>
        <end position="162"/>
    </location>
</feature>
<dbReference type="GO" id="GO:0003677">
    <property type="term" value="F:DNA binding"/>
    <property type="evidence" value="ECO:0007669"/>
    <property type="project" value="InterPro"/>
</dbReference>
<dbReference type="AlphaFoldDB" id="A0AA49JJH4"/>
<dbReference type="NCBIfam" id="TIGR02293">
    <property type="entry name" value="TAS_TIGR02293"/>
    <property type="match status" value="1"/>
</dbReference>
<evidence type="ECO:0000259" key="2">
    <source>
        <dbReference type="Pfam" id="PF20432"/>
    </source>
</evidence>
<dbReference type="EMBL" id="CP120682">
    <property type="protein sequence ID" value="WKN39773.1"/>
    <property type="molecule type" value="Genomic_DNA"/>
</dbReference>
<reference evidence="3" key="2">
    <citation type="journal article" date="2024" name="Antonie Van Leeuwenhoek">
        <title>Roseihalotalea indica gen. nov., sp. nov., a halophilic Bacteroidetes from mesopelagic Southwest Indian Ocean with higher carbohydrate metabolic potential.</title>
        <authorList>
            <person name="Chen B."/>
            <person name="Zhang M."/>
            <person name="Lin D."/>
            <person name="Ye J."/>
            <person name="Tang K."/>
        </authorList>
    </citation>
    <scope>NUCLEOTIDE SEQUENCE</scope>
    <source>
        <strain evidence="3">TK19036</strain>
    </source>
</reference>
<sequence length="165" mass="18789">MSEAAIRTTINRAIKTFVASVEKEQGFRVLRKPVTYEDFLSNKLLLVHAIERGIPYSLFQLIAQETPFSDTDWAGFLNLSTKSLQRYRAADDYAFKPVQSEKILALAEVTYLGKGVFGDSEKFYRWLTTPNYALGNLKPLELLKSSYGQDLVTDELHRIDEGIFV</sequence>
<evidence type="ECO:0000313" key="3">
    <source>
        <dbReference type="EMBL" id="WKN39773.1"/>
    </source>
</evidence>
<dbReference type="InterPro" id="IPR024467">
    <property type="entry name" value="Xre/MbcA/ParS-like_toxin-bd"/>
</dbReference>
<evidence type="ECO:0000259" key="1">
    <source>
        <dbReference type="Pfam" id="PF09722"/>
    </source>
</evidence>
<feature type="domain" description="Antitoxin Xre-like helix-turn-helix" evidence="2">
    <location>
        <begin position="46"/>
        <end position="107"/>
    </location>
</feature>
<organism evidence="3">
    <name type="scientific">Roseihalotalea indica</name>
    <dbReference type="NCBI Taxonomy" id="2867963"/>
    <lineage>
        <taxon>Bacteria</taxon>
        <taxon>Pseudomonadati</taxon>
        <taxon>Bacteroidota</taxon>
        <taxon>Cytophagia</taxon>
        <taxon>Cytophagales</taxon>
        <taxon>Catalimonadaceae</taxon>
        <taxon>Roseihalotalea</taxon>
    </lineage>
</organism>
<dbReference type="Pfam" id="PF20432">
    <property type="entry name" value="Xre-like-HTH"/>
    <property type="match status" value="1"/>
</dbReference>